<organism evidence="7 8">
    <name type="scientific">Bimuria novae-zelandiae CBS 107.79</name>
    <dbReference type="NCBI Taxonomy" id="1447943"/>
    <lineage>
        <taxon>Eukaryota</taxon>
        <taxon>Fungi</taxon>
        <taxon>Dikarya</taxon>
        <taxon>Ascomycota</taxon>
        <taxon>Pezizomycotina</taxon>
        <taxon>Dothideomycetes</taxon>
        <taxon>Pleosporomycetidae</taxon>
        <taxon>Pleosporales</taxon>
        <taxon>Massarineae</taxon>
        <taxon>Didymosphaeriaceae</taxon>
        <taxon>Bimuria</taxon>
    </lineage>
</organism>
<comment type="subcellular location">
    <subcellularLocation>
        <location evidence="1">Mitochondrion</location>
    </subcellularLocation>
</comment>
<dbReference type="SUPFAM" id="SSF49777">
    <property type="entry name" value="PEBP-like"/>
    <property type="match status" value="1"/>
</dbReference>
<comment type="similarity">
    <text evidence="4">Belongs to the phosphatidylethanolamine-binding protein family. Mitochondrion-specific ribosomal protein mL38 subfamily.</text>
</comment>
<dbReference type="Gene3D" id="3.90.280.10">
    <property type="entry name" value="PEBP-like"/>
    <property type="match status" value="1"/>
</dbReference>
<keyword evidence="8" id="KW-1185">Reference proteome</keyword>
<name>A0A6A5UVP2_9PLEO</name>
<dbReference type="OrthoDB" id="2153661at2759"/>
<evidence type="ECO:0000256" key="3">
    <source>
        <dbReference type="ARBA" id="ARBA00037226"/>
    </source>
</evidence>
<dbReference type="Gene3D" id="1.20.58.1180">
    <property type="match status" value="1"/>
</dbReference>
<dbReference type="InterPro" id="IPR036610">
    <property type="entry name" value="PEBP-like_sf"/>
</dbReference>
<evidence type="ECO:0000256" key="2">
    <source>
        <dbReference type="ARBA" id="ARBA00023128"/>
    </source>
</evidence>
<keyword evidence="2" id="KW-0496">Mitochondrion</keyword>
<dbReference type="InterPro" id="IPR008914">
    <property type="entry name" value="PEBP"/>
</dbReference>
<evidence type="ECO:0000256" key="4">
    <source>
        <dbReference type="ARBA" id="ARBA00038016"/>
    </source>
</evidence>
<dbReference type="Proteomes" id="UP000800036">
    <property type="component" value="Unassembled WGS sequence"/>
</dbReference>
<dbReference type="AlphaFoldDB" id="A0A6A5UVP2"/>
<accession>A0A6A5UVP2</accession>
<dbReference type="PANTHER" id="PTHR11362">
    <property type="entry name" value="PHOSPHATIDYLETHANOLAMINE-BINDING PROTEIN"/>
    <property type="match status" value="1"/>
</dbReference>
<dbReference type="FunFam" id="3.90.280.10:FF:000004">
    <property type="entry name" value="Mitochondrial large ribosomal subunit YmL35"/>
    <property type="match status" value="1"/>
</dbReference>
<dbReference type="InterPro" id="IPR035810">
    <property type="entry name" value="PEBP_euk"/>
</dbReference>
<evidence type="ECO:0000313" key="8">
    <source>
        <dbReference type="Proteomes" id="UP000800036"/>
    </source>
</evidence>
<evidence type="ECO:0000313" key="7">
    <source>
        <dbReference type="EMBL" id="KAF1969071.1"/>
    </source>
</evidence>
<feature type="compositionally biased region" description="Pro residues" evidence="6">
    <location>
        <begin position="48"/>
        <end position="57"/>
    </location>
</feature>
<evidence type="ECO:0000256" key="6">
    <source>
        <dbReference type="SAM" id="MobiDB-lite"/>
    </source>
</evidence>
<dbReference type="PANTHER" id="PTHR11362:SF82">
    <property type="entry name" value="PHOSPHATIDYLETHANOLAMINE-BINDING PROTEIN 4"/>
    <property type="match status" value="1"/>
</dbReference>
<comment type="function">
    <text evidence="3">Component of the mitochondrial ribosome (mitoribosome), a dedicated translation machinery responsible for the synthesis of mitochondrial genome-encoded proteins, including at least some of the essential transmembrane subunits of the mitochondrial respiratory chain. The mitoribosomes are attached to the mitochondrial inner membrane and translation products are cotranslationally integrated into the membrane.</text>
</comment>
<dbReference type="GO" id="GO:0005739">
    <property type="term" value="C:mitochondrion"/>
    <property type="evidence" value="ECO:0007669"/>
    <property type="project" value="UniProtKB-SubCell"/>
</dbReference>
<reference evidence="7" key="1">
    <citation type="journal article" date="2020" name="Stud. Mycol.">
        <title>101 Dothideomycetes genomes: a test case for predicting lifestyles and emergence of pathogens.</title>
        <authorList>
            <person name="Haridas S."/>
            <person name="Albert R."/>
            <person name="Binder M."/>
            <person name="Bloem J."/>
            <person name="Labutti K."/>
            <person name="Salamov A."/>
            <person name="Andreopoulos B."/>
            <person name="Baker S."/>
            <person name="Barry K."/>
            <person name="Bills G."/>
            <person name="Bluhm B."/>
            <person name="Cannon C."/>
            <person name="Castanera R."/>
            <person name="Culley D."/>
            <person name="Daum C."/>
            <person name="Ezra D."/>
            <person name="Gonzalez J."/>
            <person name="Henrissat B."/>
            <person name="Kuo A."/>
            <person name="Liang C."/>
            <person name="Lipzen A."/>
            <person name="Lutzoni F."/>
            <person name="Magnuson J."/>
            <person name="Mondo S."/>
            <person name="Nolan M."/>
            <person name="Ohm R."/>
            <person name="Pangilinan J."/>
            <person name="Park H.-J."/>
            <person name="Ramirez L."/>
            <person name="Alfaro M."/>
            <person name="Sun H."/>
            <person name="Tritt A."/>
            <person name="Yoshinaga Y."/>
            <person name="Zwiers L.-H."/>
            <person name="Turgeon B."/>
            <person name="Goodwin S."/>
            <person name="Spatafora J."/>
            <person name="Crous P."/>
            <person name="Grigoriev I."/>
        </authorList>
    </citation>
    <scope>NUCLEOTIDE SEQUENCE</scope>
    <source>
        <strain evidence="7">CBS 107.79</strain>
    </source>
</reference>
<protein>
    <recommendedName>
        <fullName evidence="5">Large ribosomal subunit protein mL38</fullName>
    </recommendedName>
</protein>
<dbReference type="FunFam" id="1.20.58.1180:FF:000001">
    <property type="entry name" value="Mitochondrial large ribosomal subunit YmL35"/>
    <property type="match status" value="1"/>
</dbReference>
<dbReference type="EMBL" id="ML976713">
    <property type="protein sequence ID" value="KAF1969071.1"/>
    <property type="molecule type" value="Genomic_DNA"/>
</dbReference>
<dbReference type="Pfam" id="PF01161">
    <property type="entry name" value="PBP"/>
    <property type="match status" value="1"/>
</dbReference>
<evidence type="ECO:0000256" key="5">
    <source>
        <dbReference type="ARBA" id="ARBA00039444"/>
    </source>
</evidence>
<feature type="region of interest" description="Disordered" evidence="6">
    <location>
        <begin position="34"/>
        <end position="69"/>
    </location>
</feature>
<gene>
    <name evidence="7" type="ORF">BU23DRAFT_540074</name>
</gene>
<sequence length="462" mass="52761">MAPVKPSVRQFSACFRSVRGDASFNGAPRRFLSSSVAAREELQTTTPSTPPPPPPAAATPVGPSKDEAVPKEIPEYMQKWGELDPNAVEQKRDERRLVRREGIQPIGSRRRRAIIARTSAAKAEQVPFEQLPYQCFQEARKVLLADREEKLKEIKTQMLRIENLKAQDPAVSGSEAQKETRLRSMQNHLNDLVILADINDPMVKKKFEDGMGDMNKPIYRYLAEQKWRKYKRLVLEQRIEQFNLVPDLLPALNPIVDIDLAFGRKNIPAGDFVDSAISENPPRLNVQTFERGQKLVTVVVVDADVPVPEKDSFTYRCHFIASNISIAPDQTSIPFTTLQQQSTKAEKAGNVEEQKVALSWSPPWAHKGAPYHRMAIFVLEQKDAQPLNISKIKSEKRDGFILRSFVDRMKLKPIGATLFRTKWDESMEGIMKRHGLEDEINVEFKRKRIDPLPYKKRTERMR</sequence>
<evidence type="ECO:0000256" key="1">
    <source>
        <dbReference type="ARBA" id="ARBA00004173"/>
    </source>
</evidence>
<proteinExistence type="inferred from homology"/>